<dbReference type="FunFam" id="3.40.50.720:FF:000084">
    <property type="entry name" value="Short-chain dehydrogenase reductase"/>
    <property type="match status" value="1"/>
</dbReference>
<gene>
    <name evidence="3" type="ORF">AVDCRST_MAG58-1194</name>
</gene>
<dbReference type="InterPro" id="IPR002347">
    <property type="entry name" value="SDR_fam"/>
</dbReference>
<dbReference type="EMBL" id="CADCVF010000033">
    <property type="protein sequence ID" value="CAA9454915.1"/>
    <property type="molecule type" value="Genomic_DNA"/>
</dbReference>
<protein>
    <submittedName>
        <fullName evidence="3">3-oxoacyl-[acyl-carrier protein] reductase</fullName>
        <ecNumber evidence="3">1.1.1.100</ecNumber>
    </submittedName>
</protein>
<name>A0A6J4QTK2_9ACTN</name>
<dbReference type="SUPFAM" id="SSF51735">
    <property type="entry name" value="NAD(P)-binding Rossmann-fold domains"/>
    <property type="match status" value="1"/>
</dbReference>
<evidence type="ECO:0000313" key="3">
    <source>
        <dbReference type="EMBL" id="CAA9454915.1"/>
    </source>
</evidence>
<dbReference type="PANTHER" id="PTHR24321:SF8">
    <property type="entry name" value="ESTRADIOL 17-BETA-DEHYDROGENASE 8-RELATED"/>
    <property type="match status" value="1"/>
</dbReference>
<sequence length="265" mass="27930">MRFEDRVVIVTGGGSGLGRILAHSFAAEGAAVVVADIARGRAGAVAEEIFDAGGDSLAQTTDVTDASDVRAMVEATREAFGQVDILVNNAAKATDEDFLSLGGETWDEDVTVTLKGTFLCSQTVLVDMVENGSGVILNISSVNALGYYGNEAYSAAKAGILNLTRSLAVRYGPAGIRVNAIAPGTLRTPAWEQRREKNSDVFERLRRWYPLGRVGEPEDVVGAALFLASDEAAWITGAVLPVDGGLTAGNMLMMEEMIKGQGEQS</sequence>
<dbReference type="InterPro" id="IPR036291">
    <property type="entry name" value="NAD(P)-bd_dom_sf"/>
</dbReference>
<keyword evidence="2 3" id="KW-0560">Oxidoreductase</keyword>
<organism evidence="3">
    <name type="scientific">uncultured Rubrobacteraceae bacterium</name>
    <dbReference type="NCBI Taxonomy" id="349277"/>
    <lineage>
        <taxon>Bacteria</taxon>
        <taxon>Bacillati</taxon>
        <taxon>Actinomycetota</taxon>
        <taxon>Rubrobacteria</taxon>
        <taxon>Rubrobacterales</taxon>
        <taxon>Rubrobacteraceae</taxon>
        <taxon>environmental samples</taxon>
    </lineage>
</organism>
<dbReference type="Gene3D" id="3.40.50.720">
    <property type="entry name" value="NAD(P)-binding Rossmann-like Domain"/>
    <property type="match status" value="1"/>
</dbReference>
<dbReference type="PRINTS" id="PR00080">
    <property type="entry name" value="SDRFAMILY"/>
</dbReference>
<evidence type="ECO:0000256" key="1">
    <source>
        <dbReference type="ARBA" id="ARBA00006484"/>
    </source>
</evidence>
<dbReference type="Pfam" id="PF13561">
    <property type="entry name" value="adh_short_C2"/>
    <property type="match status" value="1"/>
</dbReference>
<dbReference type="EC" id="1.1.1.100" evidence="3"/>
<dbReference type="PRINTS" id="PR00081">
    <property type="entry name" value="GDHRDH"/>
</dbReference>
<reference evidence="3" key="1">
    <citation type="submission" date="2020-02" db="EMBL/GenBank/DDBJ databases">
        <authorList>
            <person name="Meier V. D."/>
        </authorList>
    </citation>
    <scope>NUCLEOTIDE SEQUENCE</scope>
    <source>
        <strain evidence="3">AVDCRST_MAG58</strain>
    </source>
</reference>
<dbReference type="NCBIfam" id="NF005559">
    <property type="entry name" value="PRK07231.1"/>
    <property type="match status" value="1"/>
</dbReference>
<dbReference type="InterPro" id="IPR020904">
    <property type="entry name" value="Sc_DH/Rdtase_CS"/>
</dbReference>
<dbReference type="PANTHER" id="PTHR24321">
    <property type="entry name" value="DEHYDROGENASES, SHORT CHAIN"/>
    <property type="match status" value="1"/>
</dbReference>
<dbReference type="GO" id="GO:0004316">
    <property type="term" value="F:3-oxoacyl-[acyl-carrier-protein] reductase (NADPH) activity"/>
    <property type="evidence" value="ECO:0007669"/>
    <property type="project" value="UniProtKB-EC"/>
</dbReference>
<accession>A0A6J4QTK2</accession>
<comment type="similarity">
    <text evidence="1">Belongs to the short-chain dehydrogenases/reductases (SDR) family.</text>
</comment>
<proteinExistence type="inferred from homology"/>
<dbReference type="AlphaFoldDB" id="A0A6J4QTK2"/>
<dbReference type="PROSITE" id="PS00061">
    <property type="entry name" value="ADH_SHORT"/>
    <property type="match status" value="1"/>
</dbReference>
<evidence type="ECO:0000256" key="2">
    <source>
        <dbReference type="ARBA" id="ARBA00023002"/>
    </source>
</evidence>